<accession>G0LLI8</accession>
<feature type="transmembrane region" description="Helical" evidence="1">
    <location>
        <begin position="99"/>
        <end position="121"/>
    </location>
</feature>
<organism evidence="2 3">
    <name type="scientific">Haloquadratum walsbyi (strain DSM 16854 / JCM 12705 / C23)</name>
    <dbReference type="NCBI Taxonomy" id="768065"/>
    <lineage>
        <taxon>Archaea</taxon>
        <taxon>Methanobacteriati</taxon>
        <taxon>Methanobacteriota</taxon>
        <taxon>Stenosarchaea group</taxon>
        <taxon>Halobacteria</taxon>
        <taxon>Halobacteriales</taxon>
        <taxon>Haloferacaceae</taxon>
        <taxon>Haloquadratum</taxon>
    </lineage>
</organism>
<dbReference type="GO" id="GO:0008237">
    <property type="term" value="F:metallopeptidase activity"/>
    <property type="evidence" value="ECO:0007669"/>
    <property type="project" value="UniProtKB-KW"/>
</dbReference>
<name>G0LLI8_HALWC</name>
<dbReference type="KEGG" id="hwc:Hqrw_2998"/>
<dbReference type="InterPro" id="IPR052348">
    <property type="entry name" value="Metallopeptidase_M50B"/>
</dbReference>
<keyword evidence="2" id="KW-0378">Hydrolase</keyword>
<proteinExistence type="predicted"/>
<gene>
    <name evidence="2" type="ordered locus">Hqrw_2998</name>
</gene>
<feature type="transmembrane region" description="Helical" evidence="1">
    <location>
        <begin position="29"/>
        <end position="49"/>
    </location>
</feature>
<feature type="transmembrane region" description="Helical" evidence="1">
    <location>
        <begin position="55"/>
        <end position="78"/>
    </location>
</feature>
<dbReference type="EC" id="3.4.24.-" evidence="2"/>
<dbReference type="OrthoDB" id="86131at2157"/>
<keyword evidence="2" id="KW-0645">Protease</keyword>
<dbReference type="RefSeq" id="WP_014556324.1">
    <property type="nucleotide sequence ID" value="NC_017459.1"/>
</dbReference>
<protein>
    <submittedName>
        <fullName evidence="2">M50 family metalloprotease</fullName>
        <ecNumber evidence="2">3.4.24.-</ecNumber>
    </submittedName>
</protein>
<feature type="transmembrane region" description="Helical" evidence="1">
    <location>
        <begin position="133"/>
        <end position="157"/>
    </location>
</feature>
<dbReference type="Proteomes" id="UP000007954">
    <property type="component" value="Chromosome"/>
</dbReference>
<keyword evidence="1" id="KW-1133">Transmembrane helix</keyword>
<dbReference type="EMBL" id="FR746099">
    <property type="protein sequence ID" value="CCC40794.1"/>
    <property type="molecule type" value="Genomic_DNA"/>
</dbReference>
<evidence type="ECO:0000313" key="2">
    <source>
        <dbReference type="EMBL" id="CCC40794.1"/>
    </source>
</evidence>
<feature type="transmembrane region" description="Helical" evidence="1">
    <location>
        <begin position="201"/>
        <end position="222"/>
    </location>
</feature>
<keyword evidence="1" id="KW-0812">Transmembrane</keyword>
<dbReference type="HOGENOM" id="CLU_099718_0_0_2"/>
<dbReference type="PANTHER" id="PTHR35864">
    <property type="entry name" value="ZINC METALLOPROTEASE MJ0611-RELATED"/>
    <property type="match status" value="1"/>
</dbReference>
<reference evidence="2 3" key="1">
    <citation type="journal article" date="2011" name="PLoS ONE">
        <title>Haloquadratum walsbyi: limited diversity in a global pond.</title>
        <authorList>
            <person name="Dyall-Smith M."/>
            <person name="Pfeiffer F."/>
            <person name="Klee K."/>
            <person name="Palm P."/>
            <person name="Gross K."/>
            <person name="Schuster S.C."/>
            <person name="Rampp M."/>
            <person name="Oesterhelt D."/>
        </authorList>
    </citation>
    <scope>NUCLEOTIDE SEQUENCE [LARGE SCALE GENOMIC DNA]</scope>
    <source>
        <strain evidence="3">DSM 16854 / JCM 12705 / C23</strain>
    </source>
</reference>
<evidence type="ECO:0000256" key="1">
    <source>
        <dbReference type="SAM" id="Phobius"/>
    </source>
</evidence>
<dbReference type="AlphaFoldDB" id="G0LLI8"/>
<dbReference type="PANTHER" id="PTHR35864:SF1">
    <property type="entry name" value="ZINC METALLOPROTEASE YWHC-RELATED"/>
    <property type="match status" value="1"/>
</dbReference>
<keyword evidence="1" id="KW-0472">Membrane</keyword>
<keyword evidence="2" id="KW-0482">Metalloprotease</keyword>
<feature type="transmembrane region" description="Helical" evidence="1">
    <location>
        <begin position="164"/>
        <end position="189"/>
    </location>
</feature>
<sequence length="224" mass="23869">MPLDIGLYRMAHSRSSPEVSFSRRELRDLGIALIALSVAFAIFFAGGGARALSGILNRGVVIPILVSLLTAGLGFLLHEIAHKVIAVRFGQLAEFRADYGMLFLAIVSSLAGFIFAAPGAVHHQGRVTSRQHGLIALAGPVTNAILTVIFVPIYLAGLTLDSSLIILIGSRGLMINLLLVAFNMLPFGALDGRTVYQWNPVIFAVVFIPALLLTIGAFIIGFGF</sequence>
<dbReference type="GeneID" id="12447774"/>
<evidence type="ECO:0000313" key="3">
    <source>
        <dbReference type="Proteomes" id="UP000007954"/>
    </source>
</evidence>